<dbReference type="PANTHER" id="PTHR31270:SF1">
    <property type="entry name" value="GLUTAMINYL-PEPTIDE CYCLOTRANSFERASE"/>
    <property type="match status" value="1"/>
</dbReference>
<gene>
    <name evidence="1" type="ORF">GSBLH_T00006600001</name>
</gene>
<keyword evidence="2" id="KW-1185">Reference proteome</keyword>
<dbReference type="GeneID" id="24922724"/>
<organism evidence="1">
    <name type="scientific">Blastocystis hominis</name>
    <dbReference type="NCBI Taxonomy" id="12968"/>
    <lineage>
        <taxon>Eukaryota</taxon>
        <taxon>Sar</taxon>
        <taxon>Stramenopiles</taxon>
        <taxon>Bigyra</taxon>
        <taxon>Opalozoa</taxon>
        <taxon>Opalinata</taxon>
        <taxon>Blastocystidae</taxon>
        <taxon>Blastocystis</taxon>
    </lineage>
</organism>
<dbReference type="Pfam" id="PF05096">
    <property type="entry name" value="Glu_cyclase_2"/>
    <property type="match status" value="1"/>
</dbReference>
<protein>
    <submittedName>
        <fullName evidence="1">Glutamine cyclotransferase</fullName>
    </submittedName>
</protein>
<evidence type="ECO:0000313" key="2">
    <source>
        <dbReference type="Proteomes" id="UP000008312"/>
    </source>
</evidence>
<dbReference type="InParanoid" id="D8M5B8"/>
<evidence type="ECO:0000313" key="1">
    <source>
        <dbReference type="EMBL" id="CBK23257.2"/>
    </source>
</evidence>
<sequence>MSIIIIVRALRNKSDKNIDFRQGLVIDPKTGNVIESCDKKKVYLRKSLPKYVFGEGIALVNDQLIALTWREHIGIRYELKENKLRQIASFSFETSRKEGWGAASGLLGNKEVIVVSDGSCNLHIWDTMTLKQLQRKCIVDENGEEVTNLNELEIIDNKIFANVWLSNQIAIIDWEEGRVIEWIDLSDLVGWVKLPSSKSDRMDAVLNGIAFDPSNNDILITGKLWNRLFKIHLLFLLSFIKHSNQFQ</sequence>
<dbReference type="EMBL" id="FN668657">
    <property type="protein sequence ID" value="CBK23257.2"/>
    <property type="molecule type" value="Genomic_DNA"/>
</dbReference>
<dbReference type="OMA" id="DMNDGWG"/>
<proteinExistence type="predicted"/>
<dbReference type="InterPro" id="IPR011044">
    <property type="entry name" value="Quino_amine_DH_bsu"/>
</dbReference>
<dbReference type="SUPFAM" id="SSF50969">
    <property type="entry name" value="YVTN repeat-like/Quinoprotein amine dehydrogenase"/>
    <property type="match status" value="1"/>
</dbReference>
<keyword evidence="1" id="KW-0808">Transferase</keyword>
<dbReference type="AlphaFoldDB" id="D8M5B8"/>
<name>D8M5B8_BLAHO</name>
<dbReference type="OrthoDB" id="409395at2759"/>
<dbReference type="GO" id="GO:0016603">
    <property type="term" value="F:glutaminyl-peptide cyclotransferase activity"/>
    <property type="evidence" value="ECO:0007669"/>
    <property type="project" value="InterPro"/>
</dbReference>
<dbReference type="Proteomes" id="UP000008312">
    <property type="component" value="Unassembled WGS sequence"/>
</dbReference>
<reference evidence="1" key="1">
    <citation type="submission" date="2010-02" db="EMBL/GenBank/DDBJ databases">
        <title>Sequencing and annotation of the Blastocystis hominis genome.</title>
        <authorList>
            <person name="Wincker P."/>
        </authorList>
    </citation>
    <scope>NUCLEOTIDE SEQUENCE</scope>
    <source>
        <strain evidence="1">Singapore isolate B</strain>
    </source>
</reference>
<dbReference type="PANTHER" id="PTHR31270">
    <property type="entry name" value="GLUTAMINYL-PEPTIDE CYCLOTRANSFERASE"/>
    <property type="match status" value="1"/>
</dbReference>
<dbReference type="InterPro" id="IPR007788">
    <property type="entry name" value="QCT"/>
</dbReference>
<dbReference type="RefSeq" id="XP_012897305.1">
    <property type="nucleotide sequence ID" value="XM_013041851.1"/>
</dbReference>
<accession>D8M5B8</accession>